<feature type="domain" description="GyrI-like small molecule binding" evidence="1">
    <location>
        <begin position="22"/>
        <end position="200"/>
    </location>
</feature>
<sequence length="202" mass="23926">MSEKLDLKKQLKDLYGVKQGEFKAVKLPKIKYIAIDGKGNPNESKDYKLCLEALYKIAYSIKFTFKNRDLDFVVPSLSGLWYMENNEFFNEENKDKWQWTMMVAMPDYVQKEDFEEAKKATINKHDNSRLKDIKFIEYDEGLVMATLYVGSYSEERETLEKMYGLIEEKGYKFNGKHHEIYLSDPRRVEESRLKTILIQPII</sequence>
<protein>
    <recommendedName>
        <fullName evidence="1">GyrI-like small molecule binding domain-containing protein</fullName>
    </recommendedName>
</protein>
<evidence type="ECO:0000313" key="3">
    <source>
        <dbReference type="Proteomes" id="UP000184310"/>
    </source>
</evidence>
<dbReference type="OrthoDB" id="4772335at2"/>
<dbReference type="InterPro" id="IPR008319">
    <property type="entry name" value="GyrI-like_CCH_Lin2189-like"/>
</dbReference>
<dbReference type="InterPro" id="IPR029442">
    <property type="entry name" value="GyrI-like"/>
</dbReference>
<name>A0A1M6QUY0_9CLOT</name>
<organism evidence="2 3">
    <name type="scientific">Clostridium cavendishii DSM 21758</name>
    <dbReference type="NCBI Taxonomy" id="1121302"/>
    <lineage>
        <taxon>Bacteria</taxon>
        <taxon>Bacillati</taxon>
        <taxon>Bacillota</taxon>
        <taxon>Clostridia</taxon>
        <taxon>Eubacteriales</taxon>
        <taxon>Clostridiaceae</taxon>
        <taxon>Clostridium</taxon>
    </lineage>
</organism>
<dbReference type="AlphaFoldDB" id="A0A1M6QUY0"/>
<dbReference type="RefSeq" id="WP_072990814.1">
    <property type="nucleotide sequence ID" value="NZ_FQZB01000015.1"/>
</dbReference>
<dbReference type="InterPro" id="IPR011256">
    <property type="entry name" value="Reg_factor_effector_dom_sf"/>
</dbReference>
<keyword evidence="3" id="KW-1185">Reference proteome</keyword>
<proteinExistence type="predicted"/>
<reference evidence="2 3" key="1">
    <citation type="submission" date="2016-11" db="EMBL/GenBank/DDBJ databases">
        <authorList>
            <person name="Jaros S."/>
            <person name="Januszkiewicz K."/>
            <person name="Wedrychowicz H."/>
        </authorList>
    </citation>
    <scope>NUCLEOTIDE SEQUENCE [LARGE SCALE GENOMIC DNA]</scope>
    <source>
        <strain evidence="2 3">DSM 21758</strain>
    </source>
</reference>
<evidence type="ECO:0000259" key="1">
    <source>
        <dbReference type="Pfam" id="PF06445"/>
    </source>
</evidence>
<gene>
    <name evidence="2" type="ORF">SAMN02745163_03460</name>
</gene>
<dbReference type="EMBL" id="FQZB01000015">
    <property type="protein sequence ID" value="SHK23933.1"/>
    <property type="molecule type" value="Genomic_DNA"/>
</dbReference>
<dbReference type="Pfam" id="PF06445">
    <property type="entry name" value="GyrI-like"/>
    <property type="match status" value="1"/>
</dbReference>
<dbReference type="Proteomes" id="UP000184310">
    <property type="component" value="Unassembled WGS sequence"/>
</dbReference>
<dbReference type="Gene3D" id="3.20.80.10">
    <property type="entry name" value="Regulatory factor, effector binding domain"/>
    <property type="match status" value="1"/>
</dbReference>
<dbReference type="SUPFAM" id="SSF55136">
    <property type="entry name" value="Probable bacterial effector-binding domain"/>
    <property type="match status" value="1"/>
</dbReference>
<dbReference type="STRING" id="1121302.SAMN02745163_03460"/>
<dbReference type="PIRSF" id="PIRSF031644">
    <property type="entry name" value="UCP031644"/>
    <property type="match status" value="1"/>
</dbReference>
<accession>A0A1M6QUY0</accession>
<evidence type="ECO:0000313" key="2">
    <source>
        <dbReference type="EMBL" id="SHK23933.1"/>
    </source>
</evidence>